<dbReference type="Pfam" id="PF00112">
    <property type="entry name" value="Peptidase_C1"/>
    <property type="match status" value="1"/>
</dbReference>
<evidence type="ECO:0000313" key="3">
    <source>
        <dbReference type="Proteomes" id="UP000737171"/>
    </source>
</evidence>
<reference evidence="2 3" key="1">
    <citation type="submission" date="2020-05" db="EMBL/GenBank/DDBJ databases">
        <title>Aquincola sp. isolate from soil.</title>
        <authorList>
            <person name="Han J."/>
            <person name="Kim D.-U."/>
        </authorList>
    </citation>
    <scope>NUCLEOTIDE SEQUENCE [LARGE SCALE GENOMIC DNA]</scope>
    <source>
        <strain evidence="2 3">S2</strain>
    </source>
</reference>
<dbReference type="InterPro" id="IPR038765">
    <property type="entry name" value="Papain-like_cys_pep_sf"/>
</dbReference>
<dbReference type="RefSeq" id="WP_173135177.1">
    <property type="nucleotide sequence ID" value="NZ_JABRWJ010000021.1"/>
</dbReference>
<dbReference type="EMBL" id="JABRWJ010000021">
    <property type="protein sequence ID" value="NRF72268.1"/>
    <property type="molecule type" value="Genomic_DNA"/>
</dbReference>
<organism evidence="2 3">
    <name type="scientific">Pseudaquabacterium terrae</name>
    <dbReference type="NCBI Taxonomy" id="2732868"/>
    <lineage>
        <taxon>Bacteria</taxon>
        <taxon>Pseudomonadati</taxon>
        <taxon>Pseudomonadota</taxon>
        <taxon>Betaproteobacteria</taxon>
        <taxon>Burkholderiales</taxon>
        <taxon>Sphaerotilaceae</taxon>
        <taxon>Pseudaquabacterium</taxon>
    </lineage>
</organism>
<dbReference type="Proteomes" id="UP000737171">
    <property type="component" value="Unassembled WGS sequence"/>
</dbReference>
<keyword evidence="3" id="KW-1185">Reference proteome</keyword>
<evidence type="ECO:0000259" key="1">
    <source>
        <dbReference type="Pfam" id="PF00112"/>
    </source>
</evidence>
<proteinExistence type="predicted"/>
<dbReference type="SUPFAM" id="SSF54001">
    <property type="entry name" value="Cysteine proteinases"/>
    <property type="match status" value="1"/>
</dbReference>
<feature type="domain" description="Peptidase C1A papain C-terminal" evidence="1">
    <location>
        <begin position="77"/>
        <end position="195"/>
    </location>
</feature>
<dbReference type="Gene3D" id="3.90.70.10">
    <property type="entry name" value="Cysteine proteinases"/>
    <property type="match status" value="1"/>
</dbReference>
<sequence length="211" mass="22008">MISSVIDLSVTLGAARHQGQRLTCLAFAVSDVNRRLAPAPDELSAEFLYQHAGAITPGWAAGGALYLSPTLTVAGKPGQPLEADFPYQAASNATVAVPAQPAGAKMYSSGVREIKRTSDVVAAELQAGHVVGLIIESTATLMAPVNGIVAFTPMILPGRAHAVVAVGLGETAGGAQYVRVRNSWGAKWGDQGHAWLPIEYIDLHTLQAFGR</sequence>
<evidence type="ECO:0000313" key="2">
    <source>
        <dbReference type="EMBL" id="NRF72268.1"/>
    </source>
</evidence>
<dbReference type="InterPro" id="IPR000668">
    <property type="entry name" value="Peptidase_C1A_C"/>
</dbReference>
<gene>
    <name evidence="2" type="ORF">HLB44_35315</name>
</gene>
<name>A0ABX2EUC3_9BURK</name>
<comment type="caution">
    <text evidence="2">The sequence shown here is derived from an EMBL/GenBank/DDBJ whole genome shotgun (WGS) entry which is preliminary data.</text>
</comment>
<protein>
    <submittedName>
        <fullName evidence="2">C1 family peptidase</fullName>
    </submittedName>
</protein>
<dbReference type="CDD" id="cd02619">
    <property type="entry name" value="Peptidase_C1"/>
    <property type="match status" value="1"/>
</dbReference>
<accession>A0ABX2EUC3</accession>